<comment type="caution">
    <text evidence="1">The sequence shown here is derived from an EMBL/GenBank/DDBJ whole genome shotgun (WGS) entry which is preliminary data.</text>
</comment>
<gene>
    <name evidence="1" type="ORF">MILVUS5_LOCUS6566</name>
</gene>
<dbReference type="EMBL" id="CASHSV030000002">
    <property type="protein sequence ID" value="CAJ2635996.1"/>
    <property type="molecule type" value="Genomic_DNA"/>
</dbReference>
<sequence>MKILAAIKFTNEQFFGRFCPSVGRQKPYFSCSVSLSSTTLTLTCSFSSTLSYQLVALRDGDHWVQGVDEIKKFVKHFFVNNFTEEWSNRPHLDGISFPILSLDDNLFLMGPFSVDEVHDVVWNSDGNKCPDPDGFNFNFLKACWDTVKGDIMDFVHDFHSNAILPKAITTSFLALIPKNIILRHCMIIGLSV</sequence>
<evidence type="ECO:0000313" key="2">
    <source>
        <dbReference type="Proteomes" id="UP001177021"/>
    </source>
</evidence>
<accession>A0ACB0IVF2</accession>
<protein>
    <submittedName>
        <fullName evidence="1">Uncharacterized protein</fullName>
    </submittedName>
</protein>
<name>A0ACB0IVF2_TRIPR</name>
<dbReference type="Proteomes" id="UP001177021">
    <property type="component" value="Unassembled WGS sequence"/>
</dbReference>
<keyword evidence="2" id="KW-1185">Reference proteome</keyword>
<reference evidence="1" key="1">
    <citation type="submission" date="2023-10" db="EMBL/GenBank/DDBJ databases">
        <authorList>
            <person name="Rodriguez Cubillos JULIANA M."/>
            <person name="De Vega J."/>
        </authorList>
    </citation>
    <scope>NUCLEOTIDE SEQUENCE</scope>
</reference>
<organism evidence="1 2">
    <name type="scientific">Trifolium pratense</name>
    <name type="common">Red clover</name>
    <dbReference type="NCBI Taxonomy" id="57577"/>
    <lineage>
        <taxon>Eukaryota</taxon>
        <taxon>Viridiplantae</taxon>
        <taxon>Streptophyta</taxon>
        <taxon>Embryophyta</taxon>
        <taxon>Tracheophyta</taxon>
        <taxon>Spermatophyta</taxon>
        <taxon>Magnoliopsida</taxon>
        <taxon>eudicotyledons</taxon>
        <taxon>Gunneridae</taxon>
        <taxon>Pentapetalae</taxon>
        <taxon>rosids</taxon>
        <taxon>fabids</taxon>
        <taxon>Fabales</taxon>
        <taxon>Fabaceae</taxon>
        <taxon>Papilionoideae</taxon>
        <taxon>50 kb inversion clade</taxon>
        <taxon>NPAAA clade</taxon>
        <taxon>Hologalegina</taxon>
        <taxon>IRL clade</taxon>
        <taxon>Trifolieae</taxon>
        <taxon>Trifolium</taxon>
    </lineage>
</organism>
<evidence type="ECO:0000313" key="1">
    <source>
        <dbReference type="EMBL" id="CAJ2635996.1"/>
    </source>
</evidence>
<proteinExistence type="predicted"/>